<dbReference type="RefSeq" id="XP_035344683.1">
    <property type="nucleotide sequence ID" value="XM_035488790.1"/>
</dbReference>
<reference evidence="2" key="1">
    <citation type="submission" date="2020-06" db="EMBL/GenBank/DDBJ databases">
        <title>A chromosome-scale genome assembly of Talaromyces rugulosus W13939.</title>
        <authorList>
            <person name="Wang B."/>
            <person name="Guo L."/>
            <person name="Ye K."/>
            <person name="Wang L."/>
        </authorList>
    </citation>
    <scope>NUCLEOTIDE SEQUENCE [LARGE SCALE GENOMIC DNA]</scope>
    <source>
        <strain evidence="2">W13939</strain>
    </source>
</reference>
<name>A0A7H8QYH0_TALRU</name>
<evidence type="ECO:0000313" key="2">
    <source>
        <dbReference type="Proteomes" id="UP000509510"/>
    </source>
</evidence>
<organism evidence="1 2">
    <name type="scientific">Talaromyces rugulosus</name>
    <name type="common">Penicillium rugulosum</name>
    <dbReference type="NCBI Taxonomy" id="121627"/>
    <lineage>
        <taxon>Eukaryota</taxon>
        <taxon>Fungi</taxon>
        <taxon>Dikarya</taxon>
        <taxon>Ascomycota</taxon>
        <taxon>Pezizomycotina</taxon>
        <taxon>Eurotiomycetes</taxon>
        <taxon>Eurotiomycetidae</taxon>
        <taxon>Eurotiales</taxon>
        <taxon>Trichocomaceae</taxon>
        <taxon>Talaromyces</taxon>
        <taxon>Talaromyces sect. Islandici</taxon>
    </lineage>
</organism>
<dbReference type="KEGG" id="trg:TRUGW13939_05629"/>
<protein>
    <recommendedName>
        <fullName evidence="3">Acyl-CoA dehydrogenase/oxidase C-terminal domain-containing protein</fullName>
    </recommendedName>
</protein>
<dbReference type="InterPro" id="IPR036250">
    <property type="entry name" value="AcylCo_DH-like_C"/>
</dbReference>
<dbReference type="GO" id="GO:0016627">
    <property type="term" value="F:oxidoreductase activity, acting on the CH-CH group of donors"/>
    <property type="evidence" value="ECO:0007669"/>
    <property type="project" value="InterPro"/>
</dbReference>
<accession>A0A7H8QYH0</accession>
<dbReference type="Gene3D" id="1.20.140.10">
    <property type="entry name" value="Butyryl-CoA Dehydrogenase, subunit A, domain 3"/>
    <property type="match status" value="1"/>
</dbReference>
<dbReference type="SUPFAM" id="SSF47203">
    <property type="entry name" value="Acyl-CoA dehydrogenase C-terminal domain-like"/>
    <property type="match status" value="1"/>
</dbReference>
<proteinExistence type="predicted"/>
<dbReference type="OrthoDB" id="538336at2759"/>
<sequence length="291" mass="31856">MASSPAFQLLKTDLLRIDLGTLSNDERIDISYRRACAISRACDFKVTDILSFTLTLITIQYNLAAGALAPFAEADEAKKTLLGRILKFDVSLLPRRAGSKPLDHLITIFSHMKLPASTVLGSIQRPPNEREGFFTAIHRVNVGTLAAALILVTAMKRAVYVAGTYSYRRFIADPQGKDMAIILLRTQNRPILHALAQTAVFEAYAQDSIQRFCDESLIPSVRNGAAVTFKALLAKTSQQCFSSLSNRCGAMGLYEINHIIEAELELRGAAIAEGDTLALSISMCMANLLIF</sequence>
<evidence type="ECO:0008006" key="3">
    <source>
        <dbReference type="Google" id="ProtNLM"/>
    </source>
</evidence>
<dbReference type="GeneID" id="55993126"/>
<dbReference type="Proteomes" id="UP000509510">
    <property type="component" value="Chromosome III"/>
</dbReference>
<keyword evidence="2" id="KW-1185">Reference proteome</keyword>
<dbReference type="EMBL" id="CP055900">
    <property type="protein sequence ID" value="QKX58505.1"/>
    <property type="molecule type" value="Genomic_DNA"/>
</dbReference>
<evidence type="ECO:0000313" key="1">
    <source>
        <dbReference type="EMBL" id="QKX58505.1"/>
    </source>
</evidence>
<gene>
    <name evidence="1" type="ORF">TRUGW13939_05629</name>
</gene>
<dbReference type="AlphaFoldDB" id="A0A7H8QYH0"/>